<dbReference type="EMBL" id="JAQIZT010000002">
    <property type="protein sequence ID" value="KAJ7008622.1"/>
    <property type="molecule type" value="Genomic_DNA"/>
</dbReference>
<organism evidence="14 15">
    <name type="scientific">Populus alba x Populus x berolinensis</name>
    <dbReference type="NCBI Taxonomy" id="444605"/>
    <lineage>
        <taxon>Eukaryota</taxon>
        <taxon>Viridiplantae</taxon>
        <taxon>Streptophyta</taxon>
        <taxon>Embryophyta</taxon>
        <taxon>Tracheophyta</taxon>
        <taxon>Spermatophyta</taxon>
        <taxon>Magnoliopsida</taxon>
        <taxon>eudicotyledons</taxon>
        <taxon>Gunneridae</taxon>
        <taxon>Pentapetalae</taxon>
        <taxon>rosids</taxon>
        <taxon>fabids</taxon>
        <taxon>Malpighiales</taxon>
        <taxon>Salicaceae</taxon>
        <taxon>Saliceae</taxon>
        <taxon>Populus</taxon>
    </lineage>
</organism>
<dbReference type="SUPFAM" id="SSF53822">
    <property type="entry name" value="Periplasmic binding protein-like I"/>
    <property type="match status" value="1"/>
</dbReference>
<evidence type="ECO:0000256" key="9">
    <source>
        <dbReference type="ARBA" id="ARBA00023286"/>
    </source>
</evidence>
<feature type="chain" id="PRO_5042023428" evidence="12">
    <location>
        <begin position="31"/>
        <end position="664"/>
    </location>
</feature>
<evidence type="ECO:0000256" key="2">
    <source>
        <dbReference type="ARBA" id="ARBA00022448"/>
    </source>
</evidence>
<evidence type="ECO:0000256" key="1">
    <source>
        <dbReference type="ARBA" id="ARBA00004141"/>
    </source>
</evidence>
<comment type="caution">
    <text evidence="14">The sequence shown here is derived from an EMBL/GenBank/DDBJ whole genome shotgun (WGS) entry which is preliminary data.</text>
</comment>
<feature type="transmembrane region" description="Helical" evidence="11">
    <location>
        <begin position="614"/>
        <end position="634"/>
    </location>
</feature>
<keyword evidence="6 11" id="KW-0472">Membrane</keyword>
<name>A0AAD6RI68_9ROSI</name>
<dbReference type="AlphaFoldDB" id="A0AAD6RI68"/>
<dbReference type="PANTHER" id="PTHR34836">
    <property type="entry name" value="OS06G0188250 PROTEIN"/>
    <property type="match status" value="1"/>
</dbReference>
<keyword evidence="8" id="KW-0325">Glycoprotein</keyword>
<dbReference type="InterPro" id="IPR028082">
    <property type="entry name" value="Peripla_BP_I"/>
</dbReference>
<dbReference type="Pfam" id="PF10613">
    <property type="entry name" value="Lig_chan-Glu_bd"/>
    <property type="match status" value="1"/>
</dbReference>
<keyword evidence="4 11" id="KW-1133">Transmembrane helix</keyword>
<dbReference type="SUPFAM" id="SSF53850">
    <property type="entry name" value="Periplasmic binding protein-like II"/>
    <property type="match status" value="1"/>
</dbReference>
<comment type="subcellular location">
    <subcellularLocation>
        <location evidence="1">Membrane</location>
        <topology evidence="1">Multi-pass membrane protein</topology>
    </subcellularLocation>
</comment>
<evidence type="ECO:0000256" key="5">
    <source>
        <dbReference type="ARBA" id="ARBA00023065"/>
    </source>
</evidence>
<feature type="signal peptide" evidence="12">
    <location>
        <begin position="1"/>
        <end position="30"/>
    </location>
</feature>
<dbReference type="InterPro" id="IPR001828">
    <property type="entry name" value="ANF_lig-bd_rcpt"/>
</dbReference>
<dbReference type="FunFam" id="3.40.190.10:FF:000054">
    <property type="entry name" value="Glutamate receptor"/>
    <property type="match status" value="1"/>
</dbReference>
<evidence type="ECO:0000256" key="3">
    <source>
        <dbReference type="ARBA" id="ARBA00022692"/>
    </source>
</evidence>
<evidence type="ECO:0000256" key="6">
    <source>
        <dbReference type="ARBA" id="ARBA00023136"/>
    </source>
</evidence>
<dbReference type="Pfam" id="PF01094">
    <property type="entry name" value="ANF_receptor"/>
    <property type="match status" value="1"/>
</dbReference>
<dbReference type="PANTHER" id="PTHR34836:SF7">
    <property type="entry name" value="RECEPTOR LIGAND BINDING REGION DOMAIN-CONTAINING PROTEIN"/>
    <property type="match status" value="1"/>
</dbReference>
<evidence type="ECO:0000256" key="8">
    <source>
        <dbReference type="ARBA" id="ARBA00023180"/>
    </source>
</evidence>
<dbReference type="Gene3D" id="3.40.50.2300">
    <property type="match status" value="2"/>
</dbReference>
<reference evidence="14" key="1">
    <citation type="journal article" date="2023" name="Mol. Ecol. Resour.">
        <title>Chromosome-level genome assembly of a triploid poplar Populus alba 'Berolinensis'.</title>
        <authorList>
            <person name="Chen S."/>
            <person name="Yu Y."/>
            <person name="Wang X."/>
            <person name="Wang S."/>
            <person name="Zhang T."/>
            <person name="Zhou Y."/>
            <person name="He R."/>
            <person name="Meng N."/>
            <person name="Wang Y."/>
            <person name="Liu W."/>
            <person name="Liu Z."/>
            <person name="Liu J."/>
            <person name="Guo Q."/>
            <person name="Huang H."/>
            <person name="Sederoff R.R."/>
            <person name="Wang G."/>
            <person name="Qu G."/>
            <person name="Chen S."/>
        </authorList>
    </citation>
    <scope>NUCLEOTIDE SEQUENCE</scope>
    <source>
        <strain evidence="14">SC-2020</strain>
    </source>
</reference>
<dbReference type="GO" id="GO:0016020">
    <property type="term" value="C:membrane"/>
    <property type="evidence" value="ECO:0007669"/>
    <property type="project" value="UniProtKB-SubCell"/>
</dbReference>
<evidence type="ECO:0000256" key="4">
    <source>
        <dbReference type="ARBA" id="ARBA00022989"/>
    </source>
</evidence>
<dbReference type="Gene3D" id="3.40.190.10">
    <property type="entry name" value="Periplasmic binding protein-like II"/>
    <property type="match status" value="1"/>
</dbReference>
<dbReference type="FunFam" id="3.40.50.2300:FF:000081">
    <property type="entry name" value="Glutamate receptor"/>
    <property type="match status" value="1"/>
</dbReference>
<dbReference type="InterPro" id="IPR000337">
    <property type="entry name" value="GPCR_3"/>
</dbReference>
<keyword evidence="5" id="KW-0406">Ion transport</keyword>
<keyword evidence="2" id="KW-0813">Transport</keyword>
<proteinExistence type="predicted"/>
<evidence type="ECO:0000259" key="13">
    <source>
        <dbReference type="SMART" id="SM00079"/>
    </source>
</evidence>
<dbReference type="SMART" id="SM00079">
    <property type="entry name" value="PBPe"/>
    <property type="match status" value="1"/>
</dbReference>
<dbReference type="Proteomes" id="UP001164929">
    <property type="component" value="Chromosome 2"/>
</dbReference>
<dbReference type="Gene3D" id="1.10.287.70">
    <property type="match status" value="1"/>
</dbReference>
<dbReference type="InterPro" id="IPR001320">
    <property type="entry name" value="Iontro_rcpt_C"/>
</dbReference>
<keyword evidence="12" id="KW-0732">Signal</keyword>
<dbReference type="InterPro" id="IPR015683">
    <property type="entry name" value="Ionotropic_Glu_rcpt"/>
</dbReference>
<evidence type="ECO:0000256" key="12">
    <source>
        <dbReference type="SAM" id="SignalP"/>
    </source>
</evidence>
<dbReference type="PRINTS" id="PR01176">
    <property type="entry name" value="GABABRECEPTR"/>
</dbReference>
<keyword evidence="3 11" id="KW-0812">Transmembrane</keyword>
<dbReference type="InterPro" id="IPR019594">
    <property type="entry name" value="Glu/Gly-bd"/>
</dbReference>
<evidence type="ECO:0000313" key="15">
    <source>
        <dbReference type="Proteomes" id="UP001164929"/>
    </source>
</evidence>
<evidence type="ECO:0000256" key="7">
    <source>
        <dbReference type="ARBA" id="ARBA00023170"/>
    </source>
</evidence>
<keyword evidence="10" id="KW-0407">Ion channel</keyword>
<evidence type="ECO:0000256" key="10">
    <source>
        <dbReference type="ARBA" id="ARBA00023303"/>
    </source>
</evidence>
<evidence type="ECO:0000313" key="14">
    <source>
        <dbReference type="EMBL" id="KAJ7008622.1"/>
    </source>
</evidence>
<protein>
    <submittedName>
        <fullName evidence="14">Glutamate receptor 3.4-like</fullName>
    </submittedName>
</protein>
<dbReference type="InterPro" id="IPR044440">
    <property type="entry name" value="GABAb_receptor_plant_PBP1"/>
</dbReference>
<dbReference type="GO" id="GO:0004930">
    <property type="term" value="F:G protein-coupled receptor activity"/>
    <property type="evidence" value="ECO:0007669"/>
    <property type="project" value="InterPro"/>
</dbReference>
<dbReference type="PRINTS" id="PR00248">
    <property type="entry name" value="GPCRMGR"/>
</dbReference>
<dbReference type="CDD" id="cd19990">
    <property type="entry name" value="PBP1_GABAb_receptor_plant"/>
    <property type="match status" value="1"/>
</dbReference>
<keyword evidence="15" id="KW-1185">Reference proteome</keyword>
<sequence>MAMSLLNISGGRASMKRMLLLMLIAGICVSIEVVFGQAAAKGNGTDVSSSSSSRPSVVNIGTLYTYDSVIGRAAGPAIAAAVDDVNSDPTILPGTRLNLISHNTNCSGFLATVEVLQLMVNDVVAVIGPQSSGVAHIISHVVNELHVPLLSFAATDPTLSALQYPYFLRTTQNDYFQMYAIADIVSYFGWREVIPIFVDDDYGRSGISILGDALAMKRAKISYKAALAPGASKSQISDLLLKVNQMESRVYVVHVNPDSGLSLFSIARGLHMTTRGYVWIATDWLPSVVDALEPVDTDTMNILQGVIALRHHTQDTDLKKKFMSKWSSHKNSVGASGFNSYALYAYDTVWLAARALDVFLNEGGNLSYSSDPKLHETNGSAMNLSSMRVFDGGQEFLRTLLRMNFTGLSGQIQFDMDKNLVHPAYDVLNIGGTGSRRIGYWSDSSGLSTVTPEVLYTKPKNTSASSQHLYSVIWPGETSVVPRGWVFPENGKPLRIAVPNRISYVQFVSKDKNPPGVRGYCIDVFEAAINLLQYPVPHIYILHGDGKRNPVYNEIVQAVAEDRYDAAVGDVTIVTNRTKIVDFTQPFMESGLVVVAPVKEVKSSPWAFLKPFTFQMWLVTGAFFLLVGAVVWILEHRINGEFRGSPRKQLMTIFWLACFEVVVI</sequence>
<accession>A0AAD6RI68</accession>
<dbReference type="GO" id="GO:0015276">
    <property type="term" value="F:ligand-gated monoatomic ion channel activity"/>
    <property type="evidence" value="ECO:0007669"/>
    <property type="project" value="InterPro"/>
</dbReference>
<keyword evidence="9" id="KW-1071">Ligand-gated ion channel</keyword>
<gene>
    <name evidence="14" type="ORF">NC653_007323</name>
</gene>
<evidence type="ECO:0000256" key="11">
    <source>
        <dbReference type="SAM" id="Phobius"/>
    </source>
</evidence>
<keyword evidence="7 14" id="KW-0675">Receptor</keyword>
<feature type="domain" description="Ionotropic glutamate receptor C-terminal" evidence="13">
    <location>
        <begin position="495"/>
        <end position="658"/>
    </location>
</feature>